<proteinExistence type="predicted"/>
<protein>
    <recommendedName>
        <fullName evidence="2">No apical meristem-associated C-terminal domain-containing protein</fullName>
    </recommendedName>
</protein>
<feature type="domain" description="No apical meristem-associated C-terminal" evidence="2">
    <location>
        <begin position="15"/>
        <end position="96"/>
    </location>
</feature>
<accession>A0AAW1WD75</accession>
<keyword evidence="4" id="KW-1185">Reference proteome</keyword>
<organism evidence="3 4">
    <name type="scientific">Rubus argutus</name>
    <name type="common">Southern blackberry</name>
    <dbReference type="NCBI Taxonomy" id="59490"/>
    <lineage>
        <taxon>Eukaryota</taxon>
        <taxon>Viridiplantae</taxon>
        <taxon>Streptophyta</taxon>
        <taxon>Embryophyta</taxon>
        <taxon>Tracheophyta</taxon>
        <taxon>Spermatophyta</taxon>
        <taxon>Magnoliopsida</taxon>
        <taxon>eudicotyledons</taxon>
        <taxon>Gunneridae</taxon>
        <taxon>Pentapetalae</taxon>
        <taxon>rosids</taxon>
        <taxon>fabids</taxon>
        <taxon>Rosales</taxon>
        <taxon>Rosaceae</taxon>
        <taxon>Rosoideae</taxon>
        <taxon>Rosoideae incertae sedis</taxon>
        <taxon>Rubus</taxon>
    </lineage>
</organism>
<dbReference type="AlphaFoldDB" id="A0AAW1WD75"/>
<comment type="caution">
    <text evidence="3">The sequence shown here is derived from an EMBL/GenBank/DDBJ whole genome shotgun (WGS) entry which is preliminary data.</text>
</comment>
<evidence type="ECO:0000313" key="3">
    <source>
        <dbReference type="EMBL" id="KAK9922538.1"/>
    </source>
</evidence>
<evidence type="ECO:0000256" key="1">
    <source>
        <dbReference type="SAM" id="MobiDB-lite"/>
    </source>
</evidence>
<sequence>MYYRDDCQRAKLPVKPFTHHLCYDIVKGFQQFKEHPDDATSGSIGGSQQMHTQPSENDGSVHLDIDEDEEIADVSAGPSIRPPGKKAAKEANQKGKEAYA</sequence>
<feature type="compositionally biased region" description="Polar residues" evidence="1">
    <location>
        <begin position="40"/>
        <end position="58"/>
    </location>
</feature>
<gene>
    <name evidence="3" type="ORF">M0R45_031000</name>
</gene>
<dbReference type="Pfam" id="PF14303">
    <property type="entry name" value="NAM-associated"/>
    <property type="match status" value="1"/>
</dbReference>
<reference evidence="3 4" key="1">
    <citation type="journal article" date="2023" name="G3 (Bethesda)">
        <title>A chromosome-length genome assembly and annotation of blackberry (Rubus argutus, cv. 'Hillquist').</title>
        <authorList>
            <person name="Bruna T."/>
            <person name="Aryal R."/>
            <person name="Dudchenko O."/>
            <person name="Sargent D.J."/>
            <person name="Mead D."/>
            <person name="Buti M."/>
            <person name="Cavallini A."/>
            <person name="Hytonen T."/>
            <person name="Andres J."/>
            <person name="Pham M."/>
            <person name="Weisz D."/>
            <person name="Mascagni F."/>
            <person name="Usai G."/>
            <person name="Natali L."/>
            <person name="Bassil N."/>
            <person name="Fernandez G.E."/>
            <person name="Lomsadze A."/>
            <person name="Armour M."/>
            <person name="Olukolu B."/>
            <person name="Poorten T."/>
            <person name="Britton C."/>
            <person name="Davik J."/>
            <person name="Ashrafi H."/>
            <person name="Aiden E.L."/>
            <person name="Borodovsky M."/>
            <person name="Worthington M."/>
        </authorList>
    </citation>
    <scope>NUCLEOTIDE SEQUENCE [LARGE SCALE GENOMIC DNA]</scope>
    <source>
        <strain evidence="3">PI 553951</strain>
    </source>
</reference>
<evidence type="ECO:0000259" key="2">
    <source>
        <dbReference type="Pfam" id="PF14303"/>
    </source>
</evidence>
<feature type="region of interest" description="Disordered" evidence="1">
    <location>
        <begin position="34"/>
        <end position="100"/>
    </location>
</feature>
<dbReference type="Proteomes" id="UP001457282">
    <property type="component" value="Unassembled WGS sequence"/>
</dbReference>
<dbReference type="EMBL" id="JBEDUW010000006">
    <property type="protein sequence ID" value="KAK9922538.1"/>
    <property type="molecule type" value="Genomic_DNA"/>
</dbReference>
<evidence type="ECO:0000313" key="4">
    <source>
        <dbReference type="Proteomes" id="UP001457282"/>
    </source>
</evidence>
<feature type="compositionally biased region" description="Basic and acidic residues" evidence="1">
    <location>
        <begin position="87"/>
        <end position="100"/>
    </location>
</feature>
<name>A0AAW1WD75_RUBAR</name>
<dbReference type="InterPro" id="IPR029466">
    <property type="entry name" value="NAM-associated_C"/>
</dbReference>